<dbReference type="PANTHER" id="PTHR23515">
    <property type="entry name" value="HIGH-AFFINITY NITRATE TRANSPORTER 2.3"/>
    <property type="match status" value="1"/>
</dbReference>
<accession>A3NX60</accession>
<dbReference type="Gene3D" id="1.20.1250.20">
    <property type="entry name" value="MFS general substrate transporter like domains"/>
    <property type="match status" value="1"/>
</dbReference>
<keyword evidence="5" id="KW-0997">Cell inner membrane</keyword>
<name>A3NX60_BURP0</name>
<protein>
    <recommendedName>
        <fullName evidence="10">Nitrate/nitrite transporter</fullName>
    </recommendedName>
</protein>
<evidence type="ECO:0000256" key="4">
    <source>
        <dbReference type="ARBA" id="ARBA00022475"/>
    </source>
</evidence>
<dbReference type="GO" id="GO:0015112">
    <property type="term" value="F:nitrate transmembrane transporter activity"/>
    <property type="evidence" value="ECO:0007669"/>
    <property type="project" value="UniProtKB-UniRule"/>
</dbReference>
<dbReference type="AlphaFoldDB" id="A3NX60"/>
<keyword evidence="3 10" id="KW-0813">Transport</keyword>
<dbReference type="InterPro" id="IPR011701">
    <property type="entry name" value="MFS"/>
</dbReference>
<reference evidence="11 12" key="1">
    <citation type="submission" date="2007-02" db="EMBL/GenBank/DDBJ databases">
        <authorList>
            <person name="DeShazer D."/>
            <person name="Woods D.E."/>
            <person name="Nierman W.C."/>
        </authorList>
    </citation>
    <scope>NUCLEOTIDE SEQUENCE [LARGE SCALE GENOMIC DNA]</scope>
    <source>
        <strain evidence="11 12">1106a</strain>
    </source>
</reference>
<dbReference type="InterPro" id="IPR036259">
    <property type="entry name" value="MFS_trans_sf"/>
</dbReference>
<feature type="transmembrane region" description="Helical" evidence="10">
    <location>
        <begin position="458"/>
        <end position="481"/>
    </location>
</feature>
<dbReference type="KEGG" id="bpl:BURPS1106A_2679"/>
<feature type="transmembrane region" description="Helical" evidence="10">
    <location>
        <begin position="368"/>
        <end position="387"/>
    </location>
</feature>
<keyword evidence="6 10" id="KW-0812">Transmembrane</keyword>
<dbReference type="EMBL" id="CP000572">
    <property type="protein sequence ID" value="ABN91597.1"/>
    <property type="molecule type" value="Genomic_DNA"/>
</dbReference>
<dbReference type="InterPro" id="IPR044772">
    <property type="entry name" value="NO3_transporter"/>
</dbReference>
<feature type="transmembrane region" description="Helical" evidence="10">
    <location>
        <begin position="149"/>
        <end position="168"/>
    </location>
</feature>
<dbReference type="HOGENOM" id="CLU_033198_1_0_4"/>
<organism evidence="11 12">
    <name type="scientific">Burkholderia pseudomallei (strain 1106a)</name>
    <dbReference type="NCBI Taxonomy" id="357348"/>
    <lineage>
        <taxon>Bacteria</taxon>
        <taxon>Pseudomonadati</taxon>
        <taxon>Pseudomonadota</taxon>
        <taxon>Betaproteobacteria</taxon>
        <taxon>Burkholderiales</taxon>
        <taxon>Burkholderiaceae</taxon>
        <taxon>Burkholderia</taxon>
        <taxon>pseudomallei group</taxon>
    </lineage>
</organism>
<comment type="subcellular location">
    <subcellularLocation>
        <location evidence="1">Cell inner membrane</location>
        <topology evidence="1">Multi-pass membrane protein</topology>
    </subcellularLocation>
    <subcellularLocation>
        <location evidence="10">Cell membrane</location>
        <topology evidence="10">Multi-pass membrane protein</topology>
    </subcellularLocation>
</comment>
<evidence type="ECO:0000256" key="1">
    <source>
        <dbReference type="ARBA" id="ARBA00004429"/>
    </source>
</evidence>
<keyword evidence="9 10" id="KW-0472">Membrane</keyword>
<keyword evidence="8 10" id="KW-0534">Nitrate assimilation</keyword>
<dbReference type="NCBIfam" id="TIGR00886">
    <property type="entry name" value="2A0108"/>
    <property type="match status" value="1"/>
</dbReference>
<evidence type="ECO:0000256" key="3">
    <source>
        <dbReference type="ARBA" id="ARBA00022448"/>
    </source>
</evidence>
<proteinExistence type="inferred from homology"/>
<feature type="transmembrane region" description="Helical" evidence="10">
    <location>
        <begin position="124"/>
        <end position="143"/>
    </location>
</feature>
<evidence type="ECO:0000313" key="12">
    <source>
        <dbReference type="Proteomes" id="UP000006738"/>
    </source>
</evidence>
<keyword evidence="7 10" id="KW-1133">Transmembrane helix</keyword>
<feature type="transmembrane region" description="Helical" evidence="10">
    <location>
        <begin position="94"/>
        <end position="112"/>
    </location>
</feature>
<feature type="transmembrane region" description="Helical" evidence="10">
    <location>
        <begin position="234"/>
        <end position="256"/>
    </location>
</feature>
<feature type="transmembrane region" description="Helical" evidence="10">
    <location>
        <begin position="315"/>
        <end position="331"/>
    </location>
</feature>
<dbReference type="CDD" id="cd17341">
    <property type="entry name" value="MFS_NRT2_like"/>
    <property type="match status" value="1"/>
</dbReference>
<sequence>MPRTTSACSPPAPREPCFLVIFVHSTDSIMSTSLLVRWDPENPAFWQAKGRPVAWRNLAISIPALMLAFVVWSLWSVVVVNLDRAGFHFSKNQLFWLTALPALSGATLRIFYSFLVPIFGGRRFTAISTATLLIPALGMGFALRDPGTGYPTLLILALLCGFGGANFSSSMANISFFFPKAKKGLATGLNAGIGNLGVSVVQFVTPLVISAGLFGALAGDPQSVVAHGATTNLWLQNAGFVWVPFIVVATLAAWFGMNDIADAKASFAEQAVIFRRLHNWLMCWLYVGTFGSFIGFSAGFALLTKALFPNVNPTAYAFIGPLAGALMRPVGGWVSDRIGGARVTFWTFAAMIAAVGGVIATLPSGGAAGSFAGFLAMFIVLFALTGIGNGSTFRMIPVIFLTERQRAAQGQDEAARKQAVLDAGKESAAVLGFSGAIGAYGGFFIPKSFGTSLDMTGSAVPALVCFIAFYVSCVAITWWFYARRNASMPC</sequence>
<feature type="transmembrane region" description="Helical" evidence="10">
    <location>
        <begin position="189"/>
        <end position="214"/>
    </location>
</feature>
<gene>
    <name evidence="11" type="primary">narK</name>
    <name evidence="11" type="ordered locus">BURPS1106A_2679</name>
</gene>
<evidence type="ECO:0000313" key="11">
    <source>
        <dbReference type="EMBL" id="ABN91597.1"/>
    </source>
</evidence>
<evidence type="ECO:0000256" key="9">
    <source>
        <dbReference type="ARBA" id="ARBA00023136"/>
    </source>
</evidence>
<comment type="similarity">
    <text evidence="2 10">Belongs to the major facilitator superfamily. Nitrate/nitrite porter (TC 2.A.1.8) family.</text>
</comment>
<evidence type="ECO:0000256" key="2">
    <source>
        <dbReference type="ARBA" id="ARBA00008432"/>
    </source>
</evidence>
<feature type="transmembrane region" description="Helical" evidence="10">
    <location>
        <begin position="343"/>
        <end position="362"/>
    </location>
</feature>
<dbReference type="SUPFAM" id="SSF103473">
    <property type="entry name" value="MFS general substrate transporter"/>
    <property type="match status" value="1"/>
</dbReference>
<dbReference type="Pfam" id="PF07690">
    <property type="entry name" value="MFS_1"/>
    <property type="match status" value="1"/>
</dbReference>
<dbReference type="FunFam" id="1.20.1250.20:FF:000024">
    <property type="entry name" value="Nitrite extrusion protein NarK"/>
    <property type="match status" value="1"/>
</dbReference>
<feature type="transmembrane region" description="Helical" evidence="10">
    <location>
        <begin position="58"/>
        <end position="82"/>
    </location>
</feature>
<dbReference type="GO" id="GO:0005886">
    <property type="term" value="C:plasma membrane"/>
    <property type="evidence" value="ECO:0007669"/>
    <property type="project" value="UniProtKB-SubCell"/>
</dbReference>
<dbReference type="GO" id="GO:0015113">
    <property type="term" value="F:nitrite transmembrane transporter activity"/>
    <property type="evidence" value="ECO:0007669"/>
    <property type="project" value="InterPro"/>
</dbReference>
<dbReference type="Proteomes" id="UP000006738">
    <property type="component" value="Chromosome I"/>
</dbReference>
<evidence type="ECO:0000256" key="10">
    <source>
        <dbReference type="RuleBase" id="RU366033"/>
    </source>
</evidence>
<evidence type="ECO:0000256" key="6">
    <source>
        <dbReference type="ARBA" id="ARBA00022692"/>
    </source>
</evidence>
<evidence type="ECO:0000256" key="8">
    <source>
        <dbReference type="ARBA" id="ARBA00023063"/>
    </source>
</evidence>
<evidence type="ECO:0000256" key="5">
    <source>
        <dbReference type="ARBA" id="ARBA00022519"/>
    </source>
</evidence>
<dbReference type="GO" id="GO:0015291">
    <property type="term" value="F:secondary active transmembrane transporter activity"/>
    <property type="evidence" value="ECO:0007669"/>
    <property type="project" value="UniProtKB-ARBA"/>
</dbReference>
<dbReference type="GO" id="GO:0042128">
    <property type="term" value="P:nitrate assimilation"/>
    <property type="evidence" value="ECO:0007669"/>
    <property type="project" value="UniProtKB-UniRule"/>
</dbReference>
<feature type="transmembrane region" description="Helical" evidence="10">
    <location>
        <begin position="277"/>
        <end position="303"/>
    </location>
</feature>
<dbReference type="InterPro" id="IPR004737">
    <property type="entry name" value="NO3_transporter_NarK/NarU-like"/>
</dbReference>
<evidence type="ECO:0000256" key="7">
    <source>
        <dbReference type="ARBA" id="ARBA00022989"/>
    </source>
</evidence>
<feature type="transmembrane region" description="Helical" evidence="10">
    <location>
        <begin position="427"/>
        <end position="446"/>
    </location>
</feature>
<keyword evidence="4 10" id="KW-1003">Cell membrane</keyword>